<dbReference type="EMBL" id="LN890655">
    <property type="protein sequence ID" value="CUS03181.2"/>
    <property type="molecule type" value="Genomic_DNA"/>
</dbReference>
<evidence type="ECO:0008006" key="11">
    <source>
        <dbReference type="Google" id="ProtNLM"/>
    </source>
</evidence>
<dbReference type="KEGG" id="pbf:CFX0092_A1303"/>
<dbReference type="GO" id="GO:0016020">
    <property type="term" value="C:membrane"/>
    <property type="evidence" value="ECO:0007669"/>
    <property type="project" value="UniProtKB-SubCell"/>
</dbReference>
<accession>A0A160SZZ2</accession>
<feature type="transmembrane region" description="Helical" evidence="8">
    <location>
        <begin position="55"/>
        <end position="77"/>
    </location>
</feature>
<feature type="transmembrane region" description="Helical" evidence="8">
    <location>
        <begin position="460"/>
        <end position="478"/>
    </location>
</feature>
<evidence type="ECO:0000256" key="8">
    <source>
        <dbReference type="SAM" id="Phobius"/>
    </source>
</evidence>
<evidence type="ECO:0000313" key="10">
    <source>
        <dbReference type="Proteomes" id="UP000215027"/>
    </source>
</evidence>
<keyword evidence="5 8" id="KW-1133">Transmembrane helix</keyword>
<evidence type="ECO:0000256" key="2">
    <source>
        <dbReference type="ARBA" id="ARBA00022676"/>
    </source>
</evidence>
<keyword evidence="4 8" id="KW-0812">Transmembrane</keyword>
<feature type="transmembrane region" description="Helical" evidence="8">
    <location>
        <begin position="357"/>
        <end position="376"/>
    </location>
</feature>
<evidence type="ECO:0000256" key="6">
    <source>
        <dbReference type="ARBA" id="ARBA00023136"/>
    </source>
</evidence>
<feature type="transmembrane region" description="Helical" evidence="8">
    <location>
        <begin position="216"/>
        <end position="243"/>
    </location>
</feature>
<keyword evidence="2" id="KW-0328">Glycosyltransferase</keyword>
<feature type="transmembrane region" description="Helical" evidence="8">
    <location>
        <begin position="294"/>
        <end position="314"/>
    </location>
</feature>
<organism evidence="9 10">
    <name type="scientific">Candidatus Promineifilum breve</name>
    <dbReference type="NCBI Taxonomy" id="1806508"/>
    <lineage>
        <taxon>Bacteria</taxon>
        <taxon>Bacillati</taxon>
        <taxon>Chloroflexota</taxon>
        <taxon>Ardenticatenia</taxon>
        <taxon>Candidatus Promineifilales</taxon>
        <taxon>Candidatus Promineifilaceae</taxon>
        <taxon>Candidatus Promineifilum</taxon>
    </lineage>
</organism>
<feature type="transmembrane region" description="Helical" evidence="8">
    <location>
        <begin position="12"/>
        <end position="35"/>
    </location>
</feature>
<evidence type="ECO:0000256" key="3">
    <source>
        <dbReference type="ARBA" id="ARBA00022679"/>
    </source>
</evidence>
<sequence>MPPAERPPSPPAARLGLWAVLLGSALLYGLMALWFPLAPNVGRVPAADIRTFAPTLAGGLAYALLLIALFALLVVAFRRAEAGGVGRRPLPVILGGGLLLALPLLLAYPINATDVYRYVIRGRVAAVYGQSPYVAPPSDFPTDPFLPLAGEWAGETSPYGPLWEIVAAGTAAVAGDNLLLGVLLFKGLALACFLLSGALIWSLWPPGRARPAYALLWAWNPALLLTFALNGHNDALMLLWLVLGYWLGRRGRPAAGLAVMALAALTKPVAVLALPFFFIGFLRQLPAGRPRVRFSALALGGAAALGWLAFLPWAGAGGVWRTPVELALRLAREASGGAGFSPAVWLYMALGRRVSIGTIGLIAGAILLAFGLWLVWRGWRGRSPLRGAADAFFGYLWTALNFRVWYAVWPFPWLLLDAAGPADEAAHYRLRAGLWFLLTSQLSVILYGHVRVFLLGGDQAVAHLLGVPFVFGLPWLLARLPLRLSRSIHTA</sequence>
<evidence type="ECO:0000256" key="1">
    <source>
        <dbReference type="ARBA" id="ARBA00004141"/>
    </source>
</evidence>
<dbReference type="RefSeq" id="WP_095042715.1">
    <property type="nucleotide sequence ID" value="NZ_LN890655.1"/>
</dbReference>
<dbReference type="Pfam" id="PF26314">
    <property type="entry name" value="MptA_B_family"/>
    <property type="match status" value="1"/>
</dbReference>
<dbReference type="GO" id="GO:0016757">
    <property type="term" value="F:glycosyltransferase activity"/>
    <property type="evidence" value="ECO:0007669"/>
    <property type="project" value="UniProtKB-KW"/>
</dbReference>
<dbReference type="InterPro" id="IPR049829">
    <property type="entry name" value="MptA/B-like"/>
</dbReference>
<name>A0A160SZZ2_9CHLR</name>
<evidence type="ECO:0000256" key="7">
    <source>
        <dbReference type="ARBA" id="ARBA00043987"/>
    </source>
</evidence>
<feature type="transmembrane region" description="Helical" evidence="8">
    <location>
        <begin position="183"/>
        <end position="204"/>
    </location>
</feature>
<dbReference type="Proteomes" id="UP000215027">
    <property type="component" value="Chromosome I"/>
</dbReference>
<evidence type="ECO:0000256" key="4">
    <source>
        <dbReference type="ARBA" id="ARBA00022692"/>
    </source>
</evidence>
<proteinExistence type="inferred from homology"/>
<evidence type="ECO:0000313" key="9">
    <source>
        <dbReference type="EMBL" id="CUS03181.2"/>
    </source>
</evidence>
<protein>
    <recommendedName>
        <fullName evidence="11">DUF2029 domain-containing protein</fullName>
    </recommendedName>
</protein>
<dbReference type="OrthoDB" id="5242303at2"/>
<keyword evidence="6 8" id="KW-0472">Membrane</keyword>
<feature type="transmembrane region" description="Helical" evidence="8">
    <location>
        <begin position="255"/>
        <end position="282"/>
    </location>
</feature>
<reference evidence="9" key="1">
    <citation type="submission" date="2016-01" db="EMBL/GenBank/DDBJ databases">
        <authorList>
            <person name="Mcilroy J.S."/>
            <person name="Karst M S."/>
            <person name="Albertsen M."/>
        </authorList>
    </citation>
    <scope>NUCLEOTIDE SEQUENCE</scope>
    <source>
        <strain evidence="9">Cfx-K</strain>
    </source>
</reference>
<keyword evidence="10" id="KW-1185">Reference proteome</keyword>
<dbReference type="NCBIfam" id="NF038066">
    <property type="entry name" value="MptB"/>
    <property type="match status" value="1"/>
</dbReference>
<dbReference type="AlphaFoldDB" id="A0A160SZZ2"/>
<comment type="similarity">
    <text evidence="7">Belongs to the MptA/B family.</text>
</comment>
<gene>
    <name evidence="9" type="ORF">CFX0092_A1303</name>
</gene>
<feature type="transmembrane region" description="Helical" evidence="8">
    <location>
        <begin position="428"/>
        <end position="448"/>
    </location>
</feature>
<feature type="transmembrane region" description="Helical" evidence="8">
    <location>
        <begin position="89"/>
        <end position="110"/>
    </location>
</feature>
<evidence type="ECO:0000256" key="5">
    <source>
        <dbReference type="ARBA" id="ARBA00022989"/>
    </source>
</evidence>
<comment type="subcellular location">
    <subcellularLocation>
        <location evidence="1">Membrane</location>
        <topology evidence="1">Multi-pass membrane protein</topology>
    </subcellularLocation>
</comment>
<keyword evidence="3" id="KW-0808">Transferase</keyword>